<dbReference type="InterPro" id="IPR000943">
    <property type="entry name" value="RNA_pol_sigma70"/>
</dbReference>
<dbReference type="Pfam" id="PF04545">
    <property type="entry name" value="Sigma70_r4"/>
    <property type="match status" value="1"/>
</dbReference>
<comment type="caution">
    <text evidence="2">The sequence shown here is derived from an EMBL/GenBank/DDBJ whole genome shotgun (WGS) entry which is preliminary data.</text>
</comment>
<dbReference type="InterPro" id="IPR036388">
    <property type="entry name" value="WH-like_DNA-bd_sf"/>
</dbReference>
<evidence type="ECO:0000313" key="3">
    <source>
        <dbReference type="Proteomes" id="UP000177690"/>
    </source>
</evidence>
<dbReference type="InterPro" id="IPR007630">
    <property type="entry name" value="RNA_pol_sigma70_r4"/>
</dbReference>
<dbReference type="PRINTS" id="PR00046">
    <property type="entry name" value="SIGMA70FCT"/>
</dbReference>
<sequence>MNLSIKKLTNQLLSGLDNRQRDILESRYGLVNFETQTLQAIGDRYGITREGIRRIEEQALENVPKNAGKGDFIDFVKTVKDVIRKMGGVCKESDLVKDVRYVINDRLNSELFINHLKFLLEVSNAVNYHSETKEFHNHWYLSEDDRKKSIAFVNSLAKGLKKGEAVDSYFKQLYAVNFAAISKKFSVNVYGEFGLVDSHLIVPKSARDWAYLILRKGGKPMHFFELAGLVNKHQKEKFHPQTVHNELIKDDKFVLVGKGTYALREQGYIPGIAREVIARLIKENGPLYSHQVVKLVSQERFFKENTILINLQNKSYFKRLSDGRYSVLA</sequence>
<dbReference type="AlphaFoldDB" id="A0A1G1ZT26"/>
<organism evidence="2 3">
    <name type="scientific">Candidatus Harrisonbacteria bacterium RIFCSPLOWO2_02_FULL_41_13b</name>
    <dbReference type="NCBI Taxonomy" id="1798409"/>
    <lineage>
        <taxon>Bacteria</taxon>
        <taxon>Candidatus Harrisoniibacteriota</taxon>
    </lineage>
</organism>
<dbReference type="STRING" id="1798409.A3I24_03080"/>
<reference evidence="2 3" key="1">
    <citation type="journal article" date="2016" name="Nat. Commun.">
        <title>Thousands of microbial genomes shed light on interconnected biogeochemical processes in an aquifer system.</title>
        <authorList>
            <person name="Anantharaman K."/>
            <person name="Brown C.T."/>
            <person name="Hug L.A."/>
            <person name="Sharon I."/>
            <person name="Castelle C.J."/>
            <person name="Probst A.J."/>
            <person name="Thomas B.C."/>
            <person name="Singh A."/>
            <person name="Wilkins M.J."/>
            <person name="Karaoz U."/>
            <person name="Brodie E.L."/>
            <person name="Williams K.H."/>
            <person name="Hubbard S.S."/>
            <person name="Banfield J.F."/>
        </authorList>
    </citation>
    <scope>NUCLEOTIDE SEQUENCE [LARGE SCALE GENOMIC DNA]</scope>
</reference>
<feature type="domain" description="RNA polymerase sigma-70 region 4" evidence="1">
    <location>
        <begin position="12"/>
        <end position="62"/>
    </location>
</feature>
<evidence type="ECO:0000259" key="1">
    <source>
        <dbReference type="Pfam" id="PF04545"/>
    </source>
</evidence>
<dbReference type="InterPro" id="IPR013324">
    <property type="entry name" value="RNA_pol_sigma_r3/r4-like"/>
</dbReference>
<protein>
    <recommendedName>
        <fullName evidence="1">RNA polymerase sigma-70 region 4 domain-containing protein</fullName>
    </recommendedName>
</protein>
<evidence type="ECO:0000313" key="2">
    <source>
        <dbReference type="EMBL" id="OGY67878.1"/>
    </source>
</evidence>
<dbReference type="InterPro" id="IPR050239">
    <property type="entry name" value="Sigma-70_RNA_pol_init_factors"/>
</dbReference>
<dbReference type="EMBL" id="MHJL01000013">
    <property type="protein sequence ID" value="OGY67878.1"/>
    <property type="molecule type" value="Genomic_DNA"/>
</dbReference>
<accession>A0A1G1ZT26</accession>
<dbReference type="Gene3D" id="1.10.10.1250">
    <property type="entry name" value="RNA polymerase, subunit delta, N-terminal domain"/>
    <property type="match status" value="1"/>
</dbReference>
<dbReference type="Proteomes" id="UP000177690">
    <property type="component" value="Unassembled WGS sequence"/>
</dbReference>
<name>A0A1G1ZT26_9BACT</name>
<dbReference type="PANTHER" id="PTHR30603">
    <property type="entry name" value="RNA POLYMERASE SIGMA FACTOR RPO"/>
    <property type="match status" value="1"/>
</dbReference>
<dbReference type="Gene3D" id="1.10.10.10">
    <property type="entry name" value="Winged helix-like DNA-binding domain superfamily/Winged helix DNA-binding domain"/>
    <property type="match status" value="1"/>
</dbReference>
<dbReference type="GO" id="GO:0006352">
    <property type="term" value="P:DNA-templated transcription initiation"/>
    <property type="evidence" value="ECO:0007669"/>
    <property type="project" value="InterPro"/>
</dbReference>
<dbReference type="SUPFAM" id="SSF88659">
    <property type="entry name" value="Sigma3 and sigma4 domains of RNA polymerase sigma factors"/>
    <property type="match status" value="1"/>
</dbReference>
<dbReference type="InterPro" id="IPR038087">
    <property type="entry name" value="RNAP_delta_N_dom_sf"/>
</dbReference>
<dbReference type="PANTHER" id="PTHR30603:SF47">
    <property type="entry name" value="RNA POLYMERASE SIGMA FACTOR SIGD, CHLOROPLASTIC"/>
    <property type="match status" value="1"/>
</dbReference>
<gene>
    <name evidence="2" type="ORF">A3I24_03080</name>
</gene>
<dbReference type="GO" id="GO:0003700">
    <property type="term" value="F:DNA-binding transcription factor activity"/>
    <property type="evidence" value="ECO:0007669"/>
    <property type="project" value="InterPro"/>
</dbReference>
<proteinExistence type="predicted"/>